<keyword evidence="3" id="KW-0675">Receptor</keyword>
<evidence type="ECO:0000256" key="1">
    <source>
        <dbReference type="SAM" id="SignalP"/>
    </source>
</evidence>
<dbReference type="EMBL" id="MNPL01030855">
    <property type="protein sequence ID" value="OQR66861.1"/>
    <property type="molecule type" value="Genomic_DNA"/>
</dbReference>
<feature type="chain" id="PRO_5013071325" evidence="1">
    <location>
        <begin position="19"/>
        <end position="184"/>
    </location>
</feature>
<dbReference type="InterPro" id="IPR036734">
    <property type="entry name" value="Neur_chan_lig-bd_sf"/>
</dbReference>
<dbReference type="GO" id="GO:0016020">
    <property type="term" value="C:membrane"/>
    <property type="evidence" value="ECO:0007669"/>
    <property type="project" value="InterPro"/>
</dbReference>
<dbReference type="OrthoDB" id="410315at2759"/>
<name>A0A1V9X0B9_9ACAR</name>
<keyword evidence="1" id="KW-0732">Signal</keyword>
<dbReference type="AlphaFoldDB" id="A0A1V9X0B9"/>
<dbReference type="STRING" id="418985.A0A1V9X0B9"/>
<dbReference type="Proteomes" id="UP000192247">
    <property type="component" value="Unassembled WGS sequence"/>
</dbReference>
<dbReference type="SUPFAM" id="SSF63712">
    <property type="entry name" value="Nicotinic receptor ligand binding domain-like"/>
    <property type="match status" value="1"/>
</dbReference>
<evidence type="ECO:0000259" key="2">
    <source>
        <dbReference type="Pfam" id="PF02931"/>
    </source>
</evidence>
<proteinExistence type="predicted"/>
<accession>A0A1V9X0B9</accession>
<dbReference type="Pfam" id="PF02931">
    <property type="entry name" value="Neur_chan_LBD"/>
    <property type="match status" value="1"/>
</dbReference>
<feature type="domain" description="Neurotransmitter-gated ion-channel ligand-binding" evidence="2">
    <location>
        <begin position="40"/>
        <end position="122"/>
    </location>
</feature>
<feature type="signal peptide" evidence="1">
    <location>
        <begin position="1"/>
        <end position="18"/>
    </location>
</feature>
<sequence>MRVTLIVVMLLYLSVGSSRRILPRYRIRNVTASAKALLTRYFDTDLNDPAARPVADDSKAVDVNFKFDLTGVRLLDIVTHRLTVTALMCSFWKEPRVRWSKRTYGNISAIRATSTMIWMPDIQPPAGRAIQVQMKESVALLDYRGSAIHCAFSELSDSPKLVPWFDYEQHYKRFPPTGSAAANG</sequence>
<dbReference type="InParanoid" id="A0A1V9X0B9"/>
<comment type="caution">
    <text evidence="3">The sequence shown here is derived from an EMBL/GenBank/DDBJ whole genome shotgun (WGS) entry which is preliminary data.</text>
</comment>
<dbReference type="GO" id="GO:0005230">
    <property type="term" value="F:extracellular ligand-gated monoatomic ion channel activity"/>
    <property type="evidence" value="ECO:0007669"/>
    <property type="project" value="InterPro"/>
</dbReference>
<dbReference type="Gene3D" id="2.70.170.10">
    <property type="entry name" value="Neurotransmitter-gated ion-channel ligand-binding domain"/>
    <property type="match status" value="1"/>
</dbReference>
<dbReference type="InterPro" id="IPR006202">
    <property type="entry name" value="Neur_chan_lig-bd"/>
</dbReference>
<gene>
    <name evidence="3" type="ORF">BIW11_13881</name>
</gene>
<reference evidence="3 4" key="1">
    <citation type="journal article" date="2017" name="Gigascience">
        <title>Draft genome of the honey bee ectoparasitic mite, Tropilaelaps mercedesae, is shaped by the parasitic life history.</title>
        <authorList>
            <person name="Dong X."/>
            <person name="Armstrong S.D."/>
            <person name="Xia D."/>
            <person name="Makepeace B.L."/>
            <person name="Darby A.C."/>
            <person name="Kadowaki T."/>
        </authorList>
    </citation>
    <scope>NUCLEOTIDE SEQUENCE [LARGE SCALE GENOMIC DNA]</scope>
    <source>
        <strain evidence="3">Wuxi-XJTLU</strain>
    </source>
</reference>
<evidence type="ECO:0000313" key="4">
    <source>
        <dbReference type="Proteomes" id="UP000192247"/>
    </source>
</evidence>
<keyword evidence="4" id="KW-1185">Reference proteome</keyword>
<protein>
    <submittedName>
        <fullName evidence="3">Acetylcholine receptor subunit beta-like</fullName>
    </submittedName>
</protein>
<organism evidence="3 4">
    <name type="scientific">Tropilaelaps mercedesae</name>
    <dbReference type="NCBI Taxonomy" id="418985"/>
    <lineage>
        <taxon>Eukaryota</taxon>
        <taxon>Metazoa</taxon>
        <taxon>Ecdysozoa</taxon>
        <taxon>Arthropoda</taxon>
        <taxon>Chelicerata</taxon>
        <taxon>Arachnida</taxon>
        <taxon>Acari</taxon>
        <taxon>Parasitiformes</taxon>
        <taxon>Mesostigmata</taxon>
        <taxon>Gamasina</taxon>
        <taxon>Dermanyssoidea</taxon>
        <taxon>Laelapidae</taxon>
        <taxon>Tropilaelaps</taxon>
    </lineage>
</organism>
<evidence type="ECO:0000313" key="3">
    <source>
        <dbReference type="EMBL" id="OQR66861.1"/>
    </source>
</evidence>